<keyword evidence="8" id="KW-0832">Ubl conjugation</keyword>
<evidence type="ECO:0000259" key="13">
    <source>
        <dbReference type="PROSITE" id="PS51788"/>
    </source>
</evidence>
<comment type="function">
    <text evidence="10">Substrate recognition component of a DCX (DDB1-CUL4-X-box) E3 protein ligase complex that mediates the ubiquitination and subsequent proteasomal degradation of target proteins. Has an essential role in mediating growth by negatively regulating insulin signaling. It also has a role in maintaining presynaptic function in the neuromuscular junction synapses of third-instar larvae.</text>
</comment>
<evidence type="ECO:0000256" key="1">
    <source>
        <dbReference type="ARBA" id="ARBA00004123"/>
    </source>
</evidence>
<gene>
    <name evidence="14" type="ORF">AaeL_AAEL005058</name>
</gene>
<proteinExistence type="inferred from homology"/>
<evidence type="ECO:0000313" key="15">
    <source>
        <dbReference type="Proteomes" id="UP000682892"/>
    </source>
</evidence>
<evidence type="ECO:0000256" key="8">
    <source>
        <dbReference type="ARBA" id="ARBA00022843"/>
    </source>
</evidence>
<comment type="subcellular location">
    <subcellularLocation>
        <location evidence="1">Nucleus</location>
    </subcellularLocation>
</comment>
<dbReference type="GO" id="GO:0046872">
    <property type="term" value="F:metal ion binding"/>
    <property type="evidence" value="ECO:0007669"/>
    <property type="project" value="UniProtKB-KW"/>
</dbReference>
<reference evidence="14" key="3">
    <citation type="submission" date="2012-09" db="EMBL/GenBank/DDBJ databases">
        <authorList>
            <consortium name="VectorBase"/>
        </authorList>
    </citation>
    <scope>NUCLEOTIDE SEQUENCE</scope>
    <source>
        <strain evidence="14">Liverpool</strain>
    </source>
</reference>
<comment type="subunit">
    <text evidence="11">Likely a component of a DCX (DDB1-CUL4-X-box) protein ligase complex. May interact with pic/DDB1.</text>
</comment>
<evidence type="ECO:0000256" key="3">
    <source>
        <dbReference type="ARBA" id="ARBA00005293"/>
    </source>
</evidence>
<keyword evidence="5" id="KW-0479">Metal-binding</keyword>
<reference evidence="14" key="2">
    <citation type="journal article" date="2007" name="Science">
        <title>Genome sequence of Aedes aegypti, a major arbovirus vector.</title>
        <authorList>
            <person name="Nene V."/>
            <person name="Wortman J.R."/>
            <person name="Lawson D."/>
            <person name="Haas B."/>
            <person name="Kodira C."/>
            <person name="Tu Z.J."/>
            <person name="Loftus B."/>
            <person name="Xi Z."/>
            <person name="Megy K."/>
            <person name="Grabherr M."/>
            <person name="Ren Q."/>
            <person name="Zdobnov E.M."/>
            <person name="Lobo N.F."/>
            <person name="Campbell K.S."/>
            <person name="Brown S.E."/>
            <person name="Bonaldo M.F."/>
            <person name="Zhu J."/>
            <person name="Sinkins S.P."/>
            <person name="Hogenkamp D.G."/>
            <person name="Amedeo P."/>
            <person name="Arensburger P."/>
            <person name="Atkinson P.W."/>
            <person name="Bidwell S."/>
            <person name="Biedler J."/>
            <person name="Birney E."/>
            <person name="Bruggner R.V."/>
            <person name="Costas J."/>
            <person name="Coy M.R."/>
            <person name="Crabtree J."/>
            <person name="Crawford M."/>
            <person name="Debruyn B."/>
            <person name="Decaprio D."/>
            <person name="Eiglmeier K."/>
            <person name="Eisenstadt E."/>
            <person name="El-Dorry H."/>
            <person name="Gelbart W.M."/>
            <person name="Gomes S.L."/>
            <person name="Hammond M."/>
            <person name="Hannick L.I."/>
            <person name="Hogan J.R."/>
            <person name="Holmes M.H."/>
            <person name="Jaffe D."/>
            <person name="Johnston J.S."/>
            <person name="Kennedy R.C."/>
            <person name="Koo H."/>
            <person name="Kravitz S."/>
            <person name="Kriventseva E.V."/>
            <person name="Kulp D."/>
            <person name="Labutti K."/>
            <person name="Lee E."/>
            <person name="Li S."/>
            <person name="Lovin D.D."/>
            <person name="Mao C."/>
            <person name="Mauceli E."/>
            <person name="Menck C.F."/>
            <person name="Miller J.R."/>
            <person name="Montgomery P."/>
            <person name="Mori A."/>
            <person name="Nascimento A.L."/>
            <person name="Naveira H.F."/>
            <person name="Nusbaum C."/>
            <person name="O'leary S."/>
            <person name="Orvis J."/>
            <person name="Pertea M."/>
            <person name="Quesneville H."/>
            <person name="Reidenbach K.R."/>
            <person name="Rogers Y.H."/>
            <person name="Roth C.W."/>
            <person name="Schneider J.R."/>
            <person name="Schatz M."/>
            <person name="Shumway M."/>
            <person name="Stanke M."/>
            <person name="Stinson E.O."/>
            <person name="Tubio J.M."/>
            <person name="Vanzee J.P."/>
            <person name="Verjovski-Almeida S."/>
            <person name="Werner D."/>
            <person name="White O."/>
            <person name="Wyder S."/>
            <person name="Zeng Q."/>
            <person name="Zhao Q."/>
            <person name="Zhao Y."/>
            <person name="Hill C.A."/>
            <person name="Raikhel A.S."/>
            <person name="Soares M.B."/>
            <person name="Knudson D.L."/>
            <person name="Lee N.H."/>
            <person name="Galagan J."/>
            <person name="Salzberg S.L."/>
            <person name="Paulsen I.T."/>
            <person name="Dimopoulos G."/>
            <person name="Collins F.H."/>
            <person name="Birren B."/>
            <person name="Fraser-Liggett C.M."/>
            <person name="Severson D.W."/>
        </authorList>
    </citation>
    <scope>NUCLEOTIDE SEQUENCE [LARGE SCALE GENOMIC DNA]</scope>
    <source>
        <strain evidence="14">Liverpool</strain>
    </source>
</reference>
<evidence type="ECO:0000256" key="7">
    <source>
        <dbReference type="ARBA" id="ARBA00022833"/>
    </source>
</evidence>
<dbReference type="Gene3D" id="1.20.58.1480">
    <property type="match status" value="1"/>
</dbReference>
<dbReference type="Pfam" id="PF03226">
    <property type="entry name" value="Yippee-Mis18"/>
    <property type="match status" value="1"/>
</dbReference>
<accession>A0A1S4F9F6</accession>
<evidence type="ECO:0000313" key="14">
    <source>
        <dbReference type="EMBL" id="EAT43511.1"/>
    </source>
</evidence>
<keyword evidence="6" id="KW-0833">Ubl conjugation pathway</keyword>
<dbReference type="InterPro" id="IPR004910">
    <property type="entry name" value="Yippee/Mis18/Cereblon"/>
</dbReference>
<evidence type="ECO:0000256" key="5">
    <source>
        <dbReference type="ARBA" id="ARBA00022723"/>
    </source>
</evidence>
<dbReference type="GO" id="GO:0005634">
    <property type="term" value="C:nucleus"/>
    <property type="evidence" value="ECO:0007669"/>
    <property type="project" value="UniProtKB-SubCell"/>
</dbReference>
<dbReference type="InterPro" id="IPR034750">
    <property type="entry name" value="CULT"/>
</dbReference>
<dbReference type="OMA" id="AYQMYDS"/>
<feature type="region of interest" description="Disordered" evidence="12">
    <location>
        <begin position="422"/>
        <end position="442"/>
    </location>
</feature>
<evidence type="ECO:0000256" key="2">
    <source>
        <dbReference type="ARBA" id="ARBA00004906"/>
    </source>
</evidence>
<evidence type="ECO:0000256" key="10">
    <source>
        <dbReference type="ARBA" id="ARBA00046075"/>
    </source>
</evidence>
<feature type="domain" description="CULT" evidence="13">
    <location>
        <begin position="315"/>
        <end position="424"/>
    </location>
</feature>
<evidence type="ECO:0000256" key="12">
    <source>
        <dbReference type="SAM" id="MobiDB-lite"/>
    </source>
</evidence>
<keyword evidence="7" id="KW-0862">Zinc</keyword>
<dbReference type="FunFam" id="2.170.150.20:FF:000005">
    <property type="entry name" value="Blast:Protein cereblon homolog"/>
    <property type="match status" value="1"/>
</dbReference>
<protein>
    <recommendedName>
        <fullName evidence="4">Protein cereblon</fullName>
    </recommendedName>
    <alternativeName>
        <fullName evidence="9">Protein ohgata</fullName>
    </alternativeName>
</protein>
<organism evidence="14 15">
    <name type="scientific">Aedes aegypti</name>
    <name type="common">Yellowfever mosquito</name>
    <name type="synonym">Culex aegypti</name>
    <dbReference type="NCBI Taxonomy" id="7159"/>
    <lineage>
        <taxon>Eukaryota</taxon>
        <taxon>Metazoa</taxon>
        <taxon>Ecdysozoa</taxon>
        <taxon>Arthropoda</taxon>
        <taxon>Hexapoda</taxon>
        <taxon>Insecta</taxon>
        <taxon>Pterygota</taxon>
        <taxon>Neoptera</taxon>
        <taxon>Endopterygota</taxon>
        <taxon>Diptera</taxon>
        <taxon>Nematocera</taxon>
        <taxon>Culicoidea</taxon>
        <taxon>Culicidae</taxon>
        <taxon>Culicinae</taxon>
        <taxon>Aedini</taxon>
        <taxon>Aedes</taxon>
        <taxon>Stegomyia</taxon>
    </lineage>
</organism>
<evidence type="ECO:0000256" key="11">
    <source>
        <dbReference type="ARBA" id="ARBA00046796"/>
    </source>
</evidence>
<comment type="pathway">
    <text evidence="2">Protein modification; protein ubiquitination.</text>
</comment>
<dbReference type="Proteomes" id="UP000682892">
    <property type="component" value="Chromosome 3"/>
</dbReference>
<dbReference type="Gene3D" id="2.170.150.20">
    <property type="entry name" value="Peptide methionine sulfoxide reductase"/>
    <property type="match status" value="1"/>
</dbReference>
<dbReference type="PROSITE" id="PS51788">
    <property type="entry name" value="CULT"/>
    <property type="match status" value="1"/>
</dbReference>
<dbReference type="OrthoDB" id="267517at2759"/>
<reference evidence="14" key="1">
    <citation type="submission" date="2005-10" db="EMBL/GenBank/DDBJ databases">
        <authorList>
            <person name="Loftus B.J."/>
            <person name="Nene V.M."/>
            <person name="Hannick L.I."/>
            <person name="Bidwell S."/>
            <person name="Haas B."/>
            <person name="Amedeo P."/>
            <person name="Orvis J."/>
            <person name="Wortman J.R."/>
            <person name="White O.R."/>
            <person name="Salzberg S."/>
            <person name="Shumway M."/>
            <person name="Koo H."/>
            <person name="Zhao Y."/>
            <person name="Holmes M."/>
            <person name="Miller J."/>
            <person name="Schatz M."/>
            <person name="Pop M."/>
            <person name="Pai G."/>
            <person name="Utterback T."/>
            <person name="Rogers Y.-H."/>
            <person name="Kravitz S."/>
            <person name="Fraser C.M."/>
        </authorList>
    </citation>
    <scope>NUCLEOTIDE SEQUENCE</scope>
    <source>
        <strain evidence="14">Liverpool</strain>
    </source>
</reference>
<dbReference type="HOGENOM" id="CLU_025648_1_0_1"/>
<dbReference type="EMBL" id="CH477325">
    <property type="protein sequence ID" value="EAT43511.1"/>
    <property type="molecule type" value="Genomic_DNA"/>
</dbReference>
<evidence type="ECO:0000256" key="6">
    <source>
        <dbReference type="ARBA" id="ARBA00022786"/>
    </source>
</evidence>
<evidence type="ECO:0000256" key="4">
    <source>
        <dbReference type="ARBA" id="ARBA00014394"/>
    </source>
</evidence>
<dbReference type="CDD" id="cd15777">
    <property type="entry name" value="CRBN_C_like"/>
    <property type="match status" value="1"/>
</dbReference>
<evidence type="ECO:0000256" key="9">
    <source>
        <dbReference type="ARBA" id="ARBA00030079"/>
    </source>
</evidence>
<comment type="similarity">
    <text evidence="3">Belongs to the CRBN family.</text>
</comment>
<dbReference type="KEGG" id="aag:5565945"/>
<name>A0A1S4F9F6_AEDAE</name>
<dbReference type="AlphaFoldDB" id="A0A1S4F9F6"/>
<sequence length="442" mass="50601">MCFRHLYSNLKFKCWHPDDDENVELMHQISINDHHHLSHGDPSLGGPSIGSIINQHGAYDGHRNRLKLTYNTQLPSEHTYLGKLERVEALERLEPGSIHRIPVSGHQSIVYPGETIPLILTNPLLEFDGKDSNRIGLVFWEFPFKKRIFGVICEVYEKVIRDSIMILKTKAQQRFELVPQEDGALTRSVQREGRAHYYAQVKILPEVLLPDPLTNYCMNNTPKINNLARNRLMAAQSSVWPKFVYDQYCSHEVLNKMKRFLEFLQIESVPTADPVMLSFWLAKNFPLSDTDRKELFYTNSVLTRMLLVNSFLDYTCSCCCKKCNRRIANYADMFAMSKHGVSGSYCNPSGFVHETLTVYRVVPQSTRTTTKPSTDFSWFPGYSWQIAVCNACSNHIGWKFVATKRGYKPKKFYGLCAETISVSSDSRSPPFGTNPKSNADMV</sequence>